<dbReference type="eggNOG" id="arCOG02488">
    <property type="taxonomic scope" value="Archaea"/>
</dbReference>
<dbReference type="SUPFAM" id="SSF49373">
    <property type="entry name" value="Invasin/intimin cell-adhesion fragments"/>
    <property type="match status" value="1"/>
</dbReference>
<dbReference type="InterPro" id="IPR012334">
    <property type="entry name" value="Pectin_lyas_fold"/>
</dbReference>
<dbReference type="SUPFAM" id="SSF51126">
    <property type="entry name" value="Pectin lyase-like"/>
    <property type="match status" value="6"/>
</dbReference>
<dbReference type="Gene3D" id="2.60.40.10">
    <property type="entry name" value="Immunoglobulins"/>
    <property type="match status" value="2"/>
</dbReference>
<dbReference type="KEGG" id="mru:mru_2055"/>
<organism evidence="2 3">
    <name type="scientific">Methanobrevibacter ruminantium (strain ATCC 35063 / DSM 1093 / JCM 13430 / OCM 146 / M1)</name>
    <name type="common">Methanobacterium ruminantium</name>
    <dbReference type="NCBI Taxonomy" id="634498"/>
    <lineage>
        <taxon>Archaea</taxon>
        <taxon>Methanobacteriati</taxon>
        <taxon>Methanobacteriota</taxon>
        <taxon>Methanomada group</taxon>
        <taxon>Methanobacteria</taxon>
        <taxon>Methanobacteriales</taxon>
        <taxon>Methanobacteriaceae</taxon>
        <taxon>Methanobrevibacter</taxon>
    </lineage>
</organism>
<dbReference type="Proteomes" id="UP000008680">
    <property type="component" value="Chromosome"/>
</dbReference>
<reference evidence="2 3" key="1">
    <citation type="journal article" date="2010" name="PLoS ONE">
        <title>The genome sequence of the rumen methanogen Methanobrevibacter ruminantium reveals new possibilities for controlling ruminant methane emissions.</title>
        <authorList>
            <person name="Leahy S.C."/>
            <person name="Kelly W.J."/>
            <person name="Altermann E."/>
            <person name="Ronimus R.S."/>
            <person name="Yeoman C.J."/>
            <person name="Pacheco D.M."/>
            <person name="Li D."/>
            <person name="Kong Z."/>
            <person name="McTavish S."/>
            <person name="Sang C."/>
            <person name="Lambie S.C."/>
            <person name="Janssen P.H."/>
            <person name="Dey D."/>
            <person name="Attwood G.T."/>
        </authorList>
    </citation>
    <scope>NUCLEOTIDE SEQUENCE [LARGE SCALE GENOMIC DNA]</scope>
    <source>
        <strain evidence="3">ATCC 35063 / DSM 1093 / JCM 13430 / OCM 146 / M1</strain>
    </source>
</reference>
<dbReference type="OrthoDB" id="78503at2157"/>
<proteinExistence type="predicted"/>
<gene>
    <name evidence="2" type="ordered locus">mru_2055</name>
</gene>
<evidence type="ECO:0000313" key="2">
    <source>
        <dbReference type="EMBL" id="ADC47905.1"/>
    </source>
</evidence>
<dbReference type="EMBL" id="CP001719">
    <property type="protein sequence ID" value="ADC47905.1"/>
    <property type="molecule type" value="Genomic_DNA"/>
</dbReference>
<accession>D3E0T1</accession>
<dbReference type="eggNOG" id="arCOG02547">
    <property type="taxonomic scope" value="Archaea"/>
</dbReference>
<name>D3E0T1_METRM</name>
<dbReference type="eggNOG" id="arCOG07611">
    <property type="taxonomic scope" value="Archaea"/>
</dbReference>
<dbReference type="InterPro" id="IPR013783">
    <property type="entry name" value="Ig-like_fold"/>
</dbReference>
<dbReference type="RefSeq" id="WP_012956853.1">
    <property type="nucleotide sequence ID" value="NC_013790.1"/>
</dbReference>
<dbReference type="eggNOG" id="arCOG02552">
    <property type="taxonomic scope" value="Archaea"/>
</dbReference>
<dbReference type="InterPro" id="IPR011050">
    <property type="entry name" value="Pectin_lyase_fold/virulence"/>
</dbReference>
<dbReference type="SMART" id="SM00710">
    <property type="entry name" value="PbH1"/>
    <property type="match status" value="40"/>
</dbReference>
<keyword evidence="3" id="KW-1185">Reference proteome</keyword>
<protein>
    <submittedName>
        <fullName evidence="2">Adhesin-like protein</fullName>
    </submittedName>
</protein>
<evidence type="ECO:0000313" key="3">
    <source>
        <dbReference type="Proteomes" id="UP000008680"/>
    </source>
</evidence>
<dbReference type="Pfam" id="PF01345">
    <property type="entry name" value="DUF11"/>
    <property type="match status" value="1"/>
</dbReference>
<feature type="domain" description="DUF11" evidence="1">
    <location>
        <begin position="848"/>
        <end position="956"/>
    </location>
</feature>
<evidence type="ECO:0000259" key="1">
    <source>
        <dbReference type="Pfam" id="PF01345"/>
    </source>
</evidence>
<dbReference type="GeneID" id="8771731"/>
<dbReference type="InterPro" id="IPR001434">
    <property type="entry name" value="OmcB-like_DUF11"/>
</dbReference>
<dbReference type="PATRIC" id="fig|634498.28.peg.2056"/>
<dbReference type="InterPro" id="IPR006626">
    <property type="entry name" value="PbH1"/>
</dbReference>
<dbReference type="HOGENOM" id="CLU_226229_0_0_2"/>
<sequence length="2968" mass="313610">MKLKKFSVILAVLLVAILAIGAVSAESVSDTDVAAVAAVDDTAGTVSVDDSIDDVSVDTTDNDVKNSLSAVALEDGESVSYEINDTSYSTYFKDDGTATDELSEMGGYTLNIGTLTNKDIQIISGSDINITAKDGEGFINNGTIILGGDEFPGSIIVSGLTFTNTNKDAIQVLDYTTDVSIYDNNMNIIGISSLSSDPNFSVYGVSANGFISGLYIENNTMSVEGDALSYGIEVGAYSDGAYALSNPQDILISGNTIDVSTSGAMAEPMYLSDVWDVTVVNNFVTAESVNAPAYGIQVADSAMWASYMDPNYDGDLSSPNNVLIDGNTFILNSDFMIYGITTINYGWDGIEMESYALPLNITVSNNNVYANSKKGVMGIAGQIYNLTVIDNTVIAIGGSAEGLYTGDLLGNGTYALYIDYDGNYAEDTYYVVVKDNDVFTNVTKEYAFNNDYERVIFENNEDLKTFVIDDETYSIFFNDDGTSDVLEDMEDYTLMIGPLNNKDIVLDSGSEIVILGLDEGYINNGTIVLDGVSDVYVSDLVFVNVNKDAFYIGDESNEIVIVDNAIVLVGKAAESTNPYFSLYAISANGYVTGLNITDNSIYITGDAPYSYGISLSAYAAEFNPEDITIYNNTIEMSLSEGSSMAEAIYLDCPSDATIEENNITIETVGNTFAYGIQVADTLPAAYEYASYRGELTSPELVTIKGNTLNISSEYMIYGITVLSEGALVNGSGDLALCQFELFLNVSENTIYADSTKGVIGLAGKVYNITMNNNDLYVTGGDASDVFSYDDLGVGTYAVGIKYNGDSEDGNYYADVFENNIFTNVSAEYINDETVLDEYVFFNNFIPLDLGIVLEADKDALEIGDLINYTITVVNNGPNAASDVYVSFELSDILLLVTAPEEYDAEFELLNVSDLAVGQEKVYNIVAQVIDGGYLLSTAYVDCYEDDTYMDNNTASLDMIAVPIVIDDSNYANYFNENGYLKDDVIATGTVVLFGNLTNKDLFINAPLLISDCKDTKLVNTTIALVEGADGTLISGLVFDYTAKDSGFAIISVNDGVSDVLIRSNNITVTDIPDYVTAVAIGVYGAVNGSEDITIEDNFINMTGGNAYTYGINVQNYDQGWVPGEGASGVEILENTIILSGTGMEEAIFLSGLEDVYVYKNTIVSASFGENTGCDAYGIAAANVSELIIEENQMGVGSNQMAFGIAITTKSNDVDVFNNSIDVEGTGAIGVGVQDSTDVSVTFNTICAYGDDFTSIQTYDSLGTANAAILDETGEALIENNTIYEYFPITISDDNYATYFDESGKIKNDSGIAGGDLIFLDELTNKALTIDIPLTIKGVPLNALVNTTITLLADASGSTVTKLNMEFTGDENTGSVGIIYVLGASDVEITDNVIIVPAFVDKTGAKYGSSLYAIEVESGADGCSYIDISDNVIDIIGSARYLYGIDVFQTWGSENKNSYVAICDNFISVVGASRMSEGIYASGVDELEILNNTITSVGQAAAYGIGTDTLTDSIISDNGMEVNAGTQAYGITNTYSDGVEITANVISSTGEGAIGIGTNSEDVTIAKNQITINGNDYTTITSADTLGTDNAAILDTTGEATIENNTITENCPITINDGNYATYFDENGSLKNNSGIADGDLIFFGELSNKKFNIDNYLIIKGANNNKLVNTTIALTAGASGSTLSRLNMEFTGDNTTGSVGLIYVLGASDIEISQNTITVIDFVDKAGAKYGSSLYAIEVESGENGCSFIDISNNIIDITGSARYLYGIDVFQTWQAPMRNSDIAITNNFIMIDPASRMSEGIYASGIDNAIIANNTIISESDAAAYGIGTDSLANSTIADNVVRAAAATQAYGITNTYSTNVDIVNNTVNAEGIGAVGIGFMGSEGVTVADNLIAITGGDYTSITSSDSLGTANAAILDKDNKGTISYNNVTENIPVTINDGNYDNYFNEDGYIRNDSGFNDGDLVFFEKLSNKNIVLDMPLTVKGAPGNKLVNTTITVLDDASGSTITCLDMEFTGDENTGSVGIIYVLGASDVEISYNNITVPNFVDKTGAKYGSSLYAIEVESGQDGCSYVDISNNIIDITGSARYLYGIDVFQTWQAPNKNSYIAIADNEISIQSASRMSEGIYASGIEFAEISNNIINSVGEAAAYGIGTDTLSNSIIEDNDIVVLAGTQAYGVTSTYSDTVNLTGNNISAVGVGAIGVGSNSDNVNIDKNEISILGQDYTAITSADSLGTGNAAILDKGTKTTIGNNTIEEVAPIIIEDNSYDKYFDENGQIKEDAPIGSGDVVYMGVLTGKDMVFDIPVAILPADNSKLTDSTIKVVEGADGTTINGLDIEYTGDENTGSKNIINVVGASDVTISNNNIIVPDFVNKAGSKYGSSVAAIAVESGAAGTDNTTITGNNIEVNGSANYLYGIDAFTTWGANTTNSNLKIENNNVSVNGGARMAEAVYVSDSKNVTIDNNDVEASSEAAAYGIATDQLSHAKITDNDVAVLAGTTGYGITATTSGEDVLIESNDVEVLGMSAIGVGLSNQDAAIVKDNTIDIIGGDYSSVTSADNLGTANAAILDKDNKNTNLVVENNTMTENGKAVNTTHSGNSSAELQAIIDAAPAGSTVDLDGVLYADISNVVIDKNLTITNGTIVGKAGEAIFVIPAKSENGPDEVNINGMEFLVNDATVIAKATADNGTTPTSIDTPAISIKNNTIDMANDDVVPESVTVLELDSERGVLAPTSEIAVEGNTIATGVDPFEFKVTGVADDSGNVVVEKGGNIPAKQASVIHYQDMETTAVNSKIEGRVGKYFEVNLTDTNGNPLANKFVQIGFNGVVYNRTTNETGGVKLQINLGYKGTYTFAISYLGDDYYNGSFVVSKIKVSTQNTKLTTAAKTYKASAKTKTLTATLKSSVYNKPINGKKVTFTVNGKSYSATTNAKGVATVKVSLSTKKTYSFTAKFAGDDMYTKSSVTGKVTIK</sequence>
<dbReference type="Gene3D" id="2.160.20.10">
    <property type="entry name" value="Single-stranded right-handed beta-helix, Pectin lyase-like"/>
    <property type="match status" value="7"/>
</dbReference>
<dbReference type="InterPro" id="IPR008964">
    <property type="entry name" value="Invasin/intimin_cell_adhesion"/>
</dbReference>